<organism evidence="2 3">
    <name type="scientific">Actinia tenebrosa</name>
    <name type="common">Australian red waratah sea anemone</name>
    <dbReference type="NCBI Taxonomy" id="6105"/>
    <lineage>
        <taxon>Eukaryota</taxon>
        <taxon>Metazoa</taxon>
        <taxon>Cnidaria</taxon>
        <taxon>Anthozoa</taxon>
        <taxon>Hexacorallia</taxon>
        <taxon>Actiniaria</taxon>
        <taxon>Actiniidae</taxon>
        <taxon>Actinia</taxon>
    </lineage>
</organism>
<dbReference type="Pfam" id="PF06246">
    <property type="entry name" value="Isy1"/>
    <property type="match status" value="1"/>
</dbReference>
<reference evidence="3" key="1">
    <citation type="submission" date="2025-08" db="UniProtKB">
        <authorList>
            <consortium name="RefSeq"/>
        </authorList>
    </citation>
    <scope>IDENTIFICATION</scope>
    <source>
        <tissue evidence="3">Tentacle</tissue>
    </source>
</reference>
<evidence type="ECO:0000313" key="3">
    <source>
        <dbReference type="RefSeq" id="XP_031561139.1"/>
    </source>
</evidence>
<name>A0A6P8HXP0_ACTTE</name>
<feature type="compositionally biased region" description="Low complexity" evidence="1">
    <location>
        <begin position="176"/>
        <end position="194"/>
    </location>
</feature>
<dbReference type="OrthoDB" id="5983780at2759"/>
<dbReference type="InterPro" id="IPR009360">
    <property type="entry name" value="Isy1"/>
</dbReference>
<evidence type="ECO:0000256" key="1">
    <source>
        <dbReference type="SAM" id="MobiDB-lite"/>
    </source>
</evidence>
<dbReference type="Proteomes" id="UP000515163">
    <property type="component" value="Unplaced"/>
</dbReference>
<evidence type="ECO:0000313" key="2">
    <source>
        <dbReference type="Proteomes" id="UP000515163"/>
    </source>
</evidence>
<protein>
    <submittedName>
        <fullName evidence="3">Uncharacterized protein LOC116297117</fullName>
    </submittedName>
</protein>
<dbReference type="RefSeq" id="XP_031561139.1">
    <property type="nucleotide sequence ID" value="XM_031705279.1"/>
</dbReference>
<dbReference type="GO" id="GO:0000350">
    <property type="term" value="P:generation of catalytic spliceosome for second transesterification step"/>
    <property type="evidence" value="ECO:0007669"/>
    <property type="project" value="InterPro"/>
</dbReference>
<keyword evidence="2" id="KW-1185">Reference proteome</keyword>
<dbReference type="KEGG" id="aten:116297117"/>
<proteinExistence type="predicted"/>
<dbReference type="GeneID" id="116297117"/>
<dbReference type="InParanoid" id="A0A6P8HXP0"/>
<accession>A0A6P8HXP0</accession>
<dbReference type="AlphaFoldDB" id="A0A6P8HXP0"/>
<sequence>MARNCEKKFVGLNRIFLEKQRKEELERNPKRPSLYKLHSASEVKKWIPSIKREMDYNLQQLSGARQHKYPDHKIQEFQENVERLEKEYKSFVKKVFELDPSTTGIPWQPRGYVSKRKQTGSPNPVVPKKICTPILDNENMHEGMAELDCQSHSELDQHVKIDKQETALSIKRPMQTTETAEATTTATAAISTTSKSQTEKDFKKNAGMRQELGNSSILGLDYSSSDDD</sequence>
<gene>
    <name evidence="3" type="primary">LOC116297117</name>
</gene>
<feature type="region of interest" description="Disordered" evidence="1">
    <location>
        <begin position="176"/>
        <end position="228"/>
    </location>
</feature>